<comment type="caution">
    <text evidence="2">The sequence shown here is derived from an EMBL/GenBank/DDBJ whole genome shotgun (WGS) entry which is preliminary data.</text>
</comment>
<organism evidence="2 3">
    <name type="scientific">Rufibacter sediminis</name>
    <dbReference type="NCBI Taxonomy" id="2762756"/>
    <lineage>
        <taxon>Bacteria</taxon>
        <taxon>Pseudomonadati</taxon>
        <taxon>Bacteroidota</taxon>
        <taxon>Cytophagia</taxon>
        <taxon>Cytophagales</taxon>
        <taxon>Hymenobacteraceae</taxon>
        <taxon>Rufibacter</taxon>
    </lineage>
</organism>
<feature type="transmembrane region" description="Helical" evidence="1">
    <location>
        <begin position="150"/>
        <end position="171"/>
    </location>
</feature>
<dbReference type="EMBL" id="JACOAF010000027">
    <property type="protein sequence ID" value="MBC3540319.1"/>
    <property type="molecule type" value="Genomic_DNA"/>
</dbReference>
<protein>
    <submittedName>
        <fullName evidence="2">Uncharacterized protein</fullName>
    </submittedName>
</protein>
<dbReference type="RefSeq" id="WP_186637802.1">
    <property type="nucleotide sequence ID" value="NZ_JACOAF010000027.1"/>
</dbReference>
<proteinExistence type="predicted"/>
<keyword evidence="3" id="KW-1185">Reference proteome</keyword>
<feature type="transmembrane region" description="Helical" evidence="1">
    <location>
        <begin position="89"/>
        <end position="108"/>
    </location>
</feature>
<keyword evidence="1" id="KW-0472">Membrane</keyword>
<evidence type="ECO:0000313" key="3">
    <source>
        <dbReference type="Proteomes" id="UP000659698"/>
    </source>
</evidence>
<accession>A0ABR6VT15</accession>
<reference evidence="2 3" key="1">
    <citation type="journal article" date="2019" name="Int. J. Syst. Evol. Microbiol.">
        <title>Rufibacter sediminis sp. nov., isolated from freshwater lake sediment.</title>
        <authorList>
            <person name="Qu J.H."/>
            <person name="Zhang L.J."/>
            <person name="Fu Y.H."/>
            <person name="Li H.F."/>
        </authorList>
    </citation>
    <scope>NUCLEOTIDE SEQUENCE [LARGE SCALE GENOMIC DNA]</scope>
    <source>
        <strain evidence="2 3">H-1</strain>
    </source>
</reference>
<evidence type="ECO:0000256" key="1">
    <source>
        <dbReference type="SAM" id="Phobius"/>
    </source>
</evidence>
<feature type="transmembrane region" description="Helical" evidence="1">
    <location>
        <begin position="120"/>
        <end position="143"/>
    </location>
</feature>
<keyword evidence="1" id="KW-0812">Transmembrane</keyword>
<gene>
    <name evidence="2" type="ORF">H7U12_11565</name>
</gene>
<sequence length="189" mass="21427">MLRPSSTKRKVLLTGIITLFVFSFLLWDHVHGGVPSHHILNQKELPAISNWWNVLFLPILSWMLLGRIEKRLAKQAQSSRTPKNQPSSIVVLFTTGLSFAILISLSFVNDYKPVLDNVMYALLGVSLIIPIFYAEFILGFVLGMTFTFGAILPTVFILVLASLGFIIYRFVRPFIKRLVFLSRNKSVKS</sequence>
<feature type="transmembrane region" description="Helical" evidence="1">
    <location>
        <begin position="12"/>
        <end position="30"/>
    </location>
</feature>
<feature type="transmembrane region" description="Helical" evidence="1">
    <location>
        <begin position="50"/>
        <end position="68"/>
    </location>
</feature>
<dbReference type="Proteomes" id="UP000659698">
    <property type="component" value="Unassembled WGS sequence"/>
</dbReference>
<name>A0ABR6VT15_9BACT</name>
<evidence type="ECO:0000313" key="2">
    <source>
        <dbReference type="EMBL" id="MBC3540319.1"/>
    </source>
</evidence>
<keyword evidence="1" id="KW-1133">Transmembrane helix</keyword>